<evidence type="ECO:0000313" key="7">
    <source>
        <dbReference type="Proteomes" id="UP001054252"/>
    </source>
</evidence>
<dbReference type="InterPro" id="IPR029058">
    <property type="entry name" value="AB_hydrolase_fold"/>
</dbReference>
<dbReference type="GO" id="GO:0004185">
    <property type="term" value="F:serine-type carboxypeptidase activity"/>
    <property type="evidence" value="ECO:0007669"/>
    <property type="project" value="InterPro"/>
</dbReference>
<organism evidence="6 7">
    <name type="scientific">Rubroshorea leprosula</name>
    <dbReference type="NCBI Taxonomy" id="152421"/>
    <lineage>
        <taxon>Eukaryota</taxon>
        <taxon>Viridiplantae</taxon>
        <taxon>Streptophyta</taxon>
        <taxon>Embryophyta</taxon>
        <taxon>Tracheophyta</taxon>
        <taxon>Spermatophyta</taxon>
        <taxon>Magnoliopsida</taxon>
        <taxon>eudicotyledons</taxon>
        <taxon>Gunneridae</taxon>
        <taxon>Pentapetalae</taxon>
        <taxon>rosids</taxon>
        <taxon>malvids</taxon>
        <taxon>Malvales</taxon>
        <taxon>Dipterocarpaceae</taxon>
        <taxon>Rubroshorea</taxon>
    </lineage>
</organism>
<evidence type="ECO:0000256" key="4">
    <source>
        <dbReference type="ARBA" id="ARBA00022801"/>
    </source>
</evidence>
<dbReference type="AlphaFoldDB" id="A0AAV5JAG0"/>
<dbReference type="Proteomes" id="UP001054252">
    <property type="component" value="Unassembled WGS sequence"/>
</dbReference>
<keyword evidence="3" id="KW-0645">Protease</keyword>
<dbReference type="InterPro" id="IPR001563">
    <property type="entry name" value="Peptidase_S10"/>
</dbReference>
<dbReference type="Gene3D" id="1.10.287.410">
    <property type="match status" value="1"/>
</dbReference>
<comment type="caution">
    <text evidence="6">The sequence shown here is derived from an EMBL/GenBank/DDBJ whole genome shotgun (WGS) entry which is preliminary data.</text>
</comment>
<accession>A0AAV5JAG0</accession>
<sequence length="209" mass="23387">MDSLSLSLLSESQGGNACISSYQTCDRIFDQILLIVGNINYYDIRKQCEGSLCYDFSAMETFLNEKSVRYALGVGDISFVSCSADVYMGMMEDWMRNLAVEIPELLEDGIRVLLYEGEYNLICNWLGNSLWVNALKWSGQKEFRAAPTVPFVVDGKETGELKTHGVLSFLKVHNAGHMVPMDQPKISLQMLNSWMQGKLAVDASILDEA</sequence>
<dbReference type="InterPro" id="IPR033124">
    <property type="entry name" value="Ser_caboxypep_his_AS"/>
</dbReference>
<reference evidence="6 7" key="1">
    <citation type="journal article" date="2021" name="Commun. Biol.">
        <title>The genome of Shorea leprosula (Dipterocarpaceae) highlights the ecological relevance of drought in aseasonal tropical rainforests.</title>
        <authorList>
            <person name="Ng K.K.S."/>
            <person name="Kobayashi M.J."/>
            <person name="Fawcett J.A."/>
            <person name="Hatakeyama M."/>
            <person name="Paape T."/>
            <person name="Ng C.H."/>
            <person name="Ang C.C."/>
            <person name="Tnah L.H."/>
            <person name="Lee C.T."/>
            <person name="Nishiyama T."/>
            <person name="Sese J."/>
            <person name="O'Brien M.J."/>
            <person name="Copetti D."/>
            <person name="Mohd Noor M.I."/>
            <person name="Ong R.C."/>
            <person name="Putra M."/>
            <person name="Sireger I.Z."/>
            <person name="Indrioko S."/>
            <person name="Kosugi Y."/>
            <person name="Izuno A."/>
            <person name="Isagi Y."/>
            <person name="Lee S.L."/>
            <person name="Shimizu K.K."/>
        </authorList>
    </citation>
    <scope>NUCLEOTIDE SEQUENCE [LARGE SCALE GENOMIC DNA]</scope>
    <source>
        <strain evidence="6">214</strain>
    </source>
</reference>
<evidence type="ECO:0000313" key="6">
    <source>
        <dbReference type="EMBL" id="GKV08373.1"/>
    </source>
</evidence>
<dbReference type="SUPFAM" id="SSF53474">
    <property type="entry name" value="alpha/beta-Hydrolases"/>
    <property type="match status" value="1"/>
</dbReference>
<evidence type="ECO:0000256" key="3">
    <source>
        <dbReference type="ARBA" id="ARBA00022670"/>
    </source>
</evidence>
<dbReference type="Pfam" id="PF00450">
    <property type="entry name" value="Peptidase_S10"/>
    <property type="match status" value="1"/>
</dbReference>
<protein>
    <submittedName>
        <fullName evidence="6">Uncharacterized protein</fullName>
    </submittedName>
</protein>
<keyword evidence="2" id="KW-0121">Carboxypeptidase</keyword>
<keyword evidence="5" id="KW-0325">Glycoprotein</keyword>
<gene>
    <name evidence="6" type="ORF">SLEP1_g20009</name>
</gene>
<proteinExistence type="inferred from homology"/>
<dbReference type="GO" id="GO:0006508">
    <property type="term" value="P:proteolysis"/>
    <property type="evidence" value="ECO:0007669"/>
    <property type="project" value="UniProtKB-KW"/>
</dbReference>
<comment type="similarity">
    <text evidence="1">Belongs to the peptidase S10 family.</text>
</comment>
<evidence type="ECO:0000256" key="2">
    <source>
        <dbReference type="ARBA" id="ARBA00022645"/>
    </source>
</evidence>
<name>A0AAV5JAG0_9ROSI</name>
<keyword evidence="4" id="KW-0378">Hydrolase</keyword>
<keyword evidence="7" id="KW-1185">Reference proteome</keyword>
<evidence type="ECO:0000256" key="1">
    <source>
        <dbReference type="ARBA" id="ARBA00009431"/>
    </source>
</evidence>
<dbReference type="Gene3D" id="3.40.50.1820">
    <property type="entry name" value="alpha/beta hydrolase"/>
    <property type="match status" value="1"/>
</dbReference>
<evidence type="ECO:0000256" key="5">
    <source>
        <dbReference type="ARBA" id="ARBA00023180"/>
    </source>
</evidence>
<dbReference type="PROSITE" id="PS00560">
    <property type="entry name" value="CARBOXYPEPT_SER_HIS"/>
    <property type="match status" value="1"/>
</dbReference>
<dbReference type="EMBL" id="BPVZ01000028">
    <property type="protein sequence ID" value="GKV08373.1"/>
    <property type="molecule type" value="Genomic_DNA"/>
</dbReference>